<evidence type="ECO:0000256" key="2">
    <source>
        <dbReference type="SAM" id="Phobius"/>
    </source>
</evidence>
<name>A0A0A9Y750_LYGHE</name>
<gene>
    <name evidence="3" type="primary">HBB</name>
    <name evidence="3" type="ORF">CM83_20173</name>
    <name evidence="4" type="ORF">g.3538</name>
</gene>
<reference evidence="3" key="1">
    <citation type="journal article" date="2014" name="PLoS ONE">
        <title>Transcriptome-Based Identification of ABC Transporters in the Western Tarnished Plant Bug Lygus hesperus.</title>
        <authorList>
            <person name="Hull J.J."/>
            <person name="Chaney K."/>
            <person name="Geib S.M."/>
            <person name="Fabrick J.A."/>
            <person name="Brent C.S."/>
            <person name="Walsh D."/>
            <person name="Lavine L.C."/>
        </authorList>
    </citation>
    <scope>NUCLEOTIDE SEQUENCE</scope>
</reference>
<keyword evidence="2" id="KW-1133">Transmembrane helix</keyword>
<evidence type="ECO:0000256" key="1">
    <source>
        <dbReference type="SAM" id="MobiDB-lite"/>
    </source>
</evidence>
<feature type="region of interest" description="Disordered" evidence="1">
    <location>
        <begin position="40"/>
        <end position="61"/>
    </location>
</feature>
<evidence type="ECO:0000313" key="3">
    <source>
        <dbReference type="EMBL" id="JAG27451.1"/>
    </source>
</evidence>
<feature type="transmembrane region" description="Helical" evidence="2">
    <location>
        <begin position="126"/>
        <end position="145"/>
    </location>
</feature>
<feature type="compositionally biased region" description="Low complexity" evidence="1">
    <location>
        <begin position="43"/>
        <end position="61"/>
    </location>
</feature>
<sequence length="165" mass="18443">MQGVVTGAGVIVANPVITVEVVTTVMQIVKLVTLKVRSRRRTSTNSVNKSKNNNISSKNGNNISSSNSITCMKIFKMHRLILITAALLVDHHNNVKHRYHKTAMKHCPLVQYDVARCTTPHAQRHVKVILVVVVLAVAQVATALFPPPLRQIQTQLHKFCVVRRW</sequence>
<keyword evidence="2" id="KW-0812">Transmembrane</keyword>
<reference evidence="4" key="3">
    <citation type="journal article" date="2016" name="Gigascience">
        <title>De novo construction of an expanded transcriptome assembly for the western tarnished plant bug, Lygus hesperus.</title>
        <authorList>
            <person name="Tassone E.E."/>
            <person name="Geib S.M."/>
            <person name="Hall B."/>
            <person name="Fabrick J.A."/>
            <person name="Brent C.S."/>
            <person name="Hull J.J."/>
        </authorList>
    </citation>
    <scope>NUCLEOTIDE SEQUENCE</scope>
</reference>
<feature type="transmembrane region" description="Helical" evidence="2">
    <location>
        <begin position="12"/>
        <end position="32"/>
    </location>
</feature>
<proteinExistence type="predicted"/>
<organism evidence="3">
    <name type="scientific">Lygus hesperus</name>
    <name type="common">Western plant bug</name>
    <dbReference type="NCBI Taxonomy" id="30085"/>
    <lineage>
        <taxon>Eukaryota</taxon>
        <taxon>Metazoa</taxon>
        <taxon>Ecdysozoa</taxon>
        <taxon>Arthropoda</taxon>
        <taxon>Hexapoda</taxon>
        <taxon>Insecta</taxon>
        <taxon>Pterygota</taxon>
        <taxon>Neoptera</taxon>
        <taxon>Paraneoptera</taxon>
        <taxon>Hemiptera</taxon>
        <taxon>Heteroptera</taxon>
        <taxon>Panheteroptera</taxon>
        <taxon>Cimicomorpha</taxon>
        <taxon>Miridae</taxon>
        <taxon>Mirini</taxon>
        <taxon>Lygus</taxon>
    </lineage>
</organism>
<accession>A0A0A9Y750</accession>
<protein>
    <submittedName>
        <fullName evidence="3">Hemoglobin subunit beta</fullName>
    </submittedName>
</protein>
<keyword evidence="2" id="KW-0472">Membrane</keyword>
<dbReference type="EMBL" id="GBHO01016153">
    <property type="protein sequence ID" value="JAG27451.1"/>
    <property type="molecule type" value="Transcribed_RNA"/>
</dbReference>
<evidence type="ECO:0000313" key="4">
    <source>
        <dbReference type="EMBL" id="JAQ07243.1"/>
    </source>
</evidence>
<reference evidence="3" key="2">
    <citation type="submission" date="2014-07" db="EMBL/GenBank/DDBJ databases">
        <authorList>
            <person name="Hull J."/>
        </authorList>
    </citation>
    <scope>NUCLEOTIDE SEQUENCE</scope>
</reference>
<dbReference type="EMBL" id="GDHC01011386">
    <property type="protein sequence ID" value="JAQ07243.1"/>
    <property type="molecule type" value="Transcribed_RNA"/>
</dbReference>
<dbReference type="AlphaFoldDB" id="A0A0A9Y750"/>